<dbReference type="InterPro" id="IPR006076">
    <property type="entry name" value="FAD-dep_OxRdtase"/>
</dbReference>
<keyword evidence="2" id="KW-0285">Flavoprotein</keyword>
<keyword evidence="3" id="KW-0274">FAD</keyword>
<dbReference type="SUPFAM" id="SSF51905">
    <property type="entry name" value="FAD/NAD(P)-binding domain"/>
    <property type="match status" value="1"/>
</dbReference>
<comment type="cofactor">
    <cofactor evidence="1">
        <name>FAD</name>
        <dbReference type="ChEBI" id="CHEBI:57692"/>
    </cofactor>
</comment>
<name>A0ABQ5TMW1_9BACI</name>
<evidence type="ECO:0000256" key="1">
    <source>
        <dbReference type="ARBA" id="ARBA00001974"/>
    </source>
</evidence>
<accession>A0ABQ5TMW1</accession>
<evidence type="ECO:0000259" key="5">
    <source>
        <dbReference type="Pfam" id="PF01266"/>
    </source>
</evidence>
<dbReference type="RefSeq" id="WP_272031723.1">
    <property type="nucleotide sequence ID" value="NZ_BSKO01000001.1"/>
</dbReference>
<evidence type="ECO:0000256" key="4">
    <source>
        <dbReference type="ARBA" id="ARBA00023002"/>
    </source>
</evidence>
<dbReference type="Pfam" id="PF01266">
    <property type="entry name" value="DAO"/>
    <property type="match status" value="1"/>
</dbReference>
<dbReference type="InterPro" id="IPR036188">
    <property type="entry name" value="FAD/NAD-bd_sf"/>
</dbReference>
<dbReference type="PANTHER" id="PTHR10961">
    <property type="entry name" value="PEROXISOMAL SARCOSINE OXIDASE"/>
    <property type="match status" value="1"/>
</dbReference>
<reference evidence="6 7" key="1">
    <citation type="submission" date="2023-02" db="EMBL/GenBank/DDBJ databases">
        <title>Oceanobacillus kimchii IFOP_LL358 isolated form Alexandrium catenella lab strain.</title>
        <authorList>
            <person name="Gajardo G."/>
            <person name="Ueki S."/>
            <person name="Maruyama F."/>
        </authorList>
    </citation>
    <scope>NUCLEOTIDE SEQUENCE [LARGE SCALE GENOMIC DNA]</scope>
    <source>
        <strain evidence="6 7">IFOP_LL358</strain>
    </source>
</reference>
<comment type="caution">
    <text evidence="6">The sequence shown here is derived from an EMBL/GenBank/DDBJ whole genome shotgun (WGS) entry which is preliminary data.</text>
</comment>
<evidence type="ECO:0000313" key="6">
    <source>
        <dbReference type="EMBL" id="GLO67472.1"/>
    </source>
</evidence>
<dbReference type="Gene3D" id="3.30.9.10">
    <property type="entry name" value="D-Amino Acid Oxidase, subunit A, domain 2"/>
    <property type="match status" value="1"/>
</dbReference>
<dbReference type="Gene3D" id="3.50.50.60">
    <property type="entry name" value="FAD/NAD(P)-binding domain"/>
    <property type="match status" value="1"/>
</dbReference>
<proteinExistence type="predicted"/>
<dbReference type="PANTHER" id="PTHR10961:SF7">
    <property type="entry name" value="FAD DEPENDENT OXIDOREDUCTASE DOMAIN-CONTAINING PROTEIN"/>
    <property type="match status" value="1"/>
</dbReference>
<dbReference type="Proteomes" id="UP001275436">
    <property type="component" value="Unassembled WGS sequence"/>
</dbReference>
<sequence length="375" mass="41772">MIYDIAIIGAGSMGLSAGYYLSKAGKTVALIDSNDPPHTEGSHHGETRIIRHAYGEGSAYVPLALRSQELWNDLNQTFNQDVFHQTGVLNIGPENSVFLHNVIQSARQYNLQTEILSAEQINNRWPGYHLPNHLMGVYEINSGVLMSENALQTYRELATALGATIYTNTCIHRLDVTNQRITIQSSSNTIKAKQLIITAGKGTNQILSLLGYQLPLFPIRKTFSWFSAAESIYHSDIFPAWSFDNGNETYYGFPSIDKAGIKVGRHDGGQPVKADETLKTFGTYLEDEQDVSQFVHRYMSPELQHRQGKVCTYTNTPDGDFIIDRLPNYQHVLVACGFSGHGFKFSSGVGELLSQLAIRGKTSLDISHFSLDRFE</sequence>
<evidence type="ECO:0000256" key="3">
    <source>
        <dbReference type="ARBA" id="ARBA00022827"/>
    </source>
</evidence>
<dbReference type="NCBIfam" id="NF008425">
    <property type="entry name" value="PRK11259.1"/>
    <property type="match status" value="1"/>
</dbReference>
<feature type="domain" description="FAD dependent oxidoreductase" evidence="5">
    <location>
        <begin position="4"/>
        <end position="356"/>
    </location>
</feature>
<dbReference type="SUPFAM" id="SSF54373">
    <property type="entry name" value="FAD-linked reductases, C-terminal domain"/>
    <property type="match status" value="1"/>
</dbReference>
<keyword evidence="7" id="KW-1185">Reference proteome</keyword>
<evidence type="ECO:0000256" key="2">
    <source>
        <dbReference type="ARBA" id="ARBA00022630"/>
    </source>
</evidence>
<protein>
    <submittedName>
        <fullName evidence="6">N-methyltryptophan oxidase</fullName>
    </submittedName>
</protein>
<dbReference type="EMBL" id="BSKO01000001">
    <property type="protein sequence ID" value="GLO67472.1"/>
    <property type="molecule type" value="Genomic_DNA"/>
</dbReference>
<gene>
    <name evidence="6" type="primary">solA</name>
    <name evidence="6" type="ORF">MACH08_32560</name>
</gene>
<evidence type="ECO:0000313" key="7">
    <source>
        <dbReference type="Proteomes" id="UP001275436"/>
    </source>
</evidence>
<keyword evidence="4" id="KW-0560">Oxidoreductase</keyword>
<dbReference type="InterPro" id="IPR045170">
    <property type="entry name" value="MTOX"/>
</dbReference>
<organism evidence="6 7">
    <name type="scientific">Oceanobacillus kimchii</name>
    <dbReference type="NCBI Taxonomy" id="746691"/>
    <lineage>
        <taxon>Bacteria</taxon>
        <taxon>Bacillati</taxon>
        <taxon>Bacillota</taxon>
        <taxon>Bacilli</taxon>
        <taxon>Bacillales</taxon>
        <taxon>Bacillaceae</taxon>
        <taxon>Oceanobacillus</taxon>
    </lineage>
</organism>